<keyword evidence="3" id="KW-1185">Reference proteome</keyword>
<dbReference type="AlphaFoldDB" id="A0A6A5KIY7"/>
<proteinExistence type="predicted"/>
<feature type="region of interest" description="Disordered" evidence="1">
    <location>
        <begin position="14"/>
        <end position="34"/>
    </location>
</feature>
<protein>
    <submittedName>
        <fullName evidence="2">Uncharacterized protein</fullName>
    </submittedName>
</protein>
<dbReference type="Proteomes" id="UP000800040">
    <property type="component" value="Unassembled WGS sequence"/>
</dbReference>
<feature type="compositionally biased region" description="Polar residues" evidence="1">
    <location>
        <begin position="14"/>
        <end position="27"/>
    </location>
</feature>
<reference evidence="2" key="1">
    <citation type="submission" date="2020-01" db="EMBL/GenBank/DDBJ databases">
        <authorList>
            <consortium name="DOE Joint Genome Institute"/>
            <person name="Haridas S."/>
            <person name="Albert R."/>
            <person name="Binder M."/>
            <person name="Bloem J."/>
            <person name="Labutti K."/>
            <person name="Salamov A."/>
            <person name="Andreopoulos B."/>
            <person name="Baker S.E."/>
            <person name="Barry K."/>
            <person name="Bills G."/>
            <person name="Bluhm B.H."/>
            <person name="Cannon C."/>
            <person name="Castanera R."/>
            <person name="Culley D.E."/>
            <person name="Daum C."/>
            <person name="Ezra D."/>
            <person name="Gonzalez J.B."/>
            <person name="Henrissat B."/>
            <person name="Kuo A."/>
            <person name="Liang C."/>
            <person name="Lipzen A."/>
            <person name="Lutzoni F."/>
            <person name="Magnuson J."/>
            <person name="Mondo S."/>
            <person name="Nolan M."/>
            <person name="Ohm R."/>
            <person name="Pangilinan J."/>
            <person name="Park H.-J."/>
            <person name="Ramirez L."/>
            <person name="Alfaro M."/>
            <person name="Sun H."/>
            <person name="Tritt A."/>
            <person name="Yoshinaga Y."/>
            <person name="Zwiers L.-H."/>
            <person name="Turgeon B.G."/>
            <person name="Goodwin S.B."/>
            <person name="Spatafora J.W."/>
            <person name="Crous P.W."/>
            <person name="Grigoriev I.V."/>
        </authorList>
    </citation>
    <scope>NUCLEOTIDE SEQUENCE</scope>
    <source>
        <strain evidence="2">P77</strain>
    </source>
</reference>
<accession>A0A6A5KIY7</accession>
<dbReference type="OrthoDB" id="3690919at2759"/>
<name>A0A6A5KIY7_9PLEO</name>
<evidence type="ECO:0000313" key="3">
    <source>
        <dbReference type="Proteomes" id="UP000800040"/>
    </source>
</evidence>
<sequence>MCITISTLTQATVPSAAADSTNQSPPQLQDPIDPSLQDHCPQVVNTTSAPAEPYIPSAIDPCSIMTNGQPSLFHLLTCGHIVAVDEHDRRCGANCLHAAVWVATPDETNTSPGFRDTVPNDAEFLFTMQSYIPRPYIPVLEKMVPAVTPKQLGDDLYCEVCNGIPFERYIIMFPPASEFDSTKTNPRLRRCLSLTRPIIAAATDLPDTVVQALLCSPFVRSDYWQYLGGHAHTLRCKHTVWSKEPRRCGCNCVCGETVMISAGTAGGVVICDECVFRAELVTRRWKALGSK</sequence>
<evidence type="ECO:0000313" key="2">
    <source>
        <dbReference type="EMBL" id="KAF1835827.1"/>
    </source>
</evidence>
<organism evidence="2 3">
    <name type="scientific">Decorospora gaudefroyi</name>
    <dbReference type="NCBI Taxonomy" id="184978"/>
    <lineage>
        <taxon>Eukaryota</taxon>
        <taxon>Fungi</taxon>
        <taxon>Dikarya</taxon>
        <taxon>Ascomycota</taxon>
        <taxon>Pezizomycotina</taxon>
        <taxon>Dothideomycetes</taxon>
        <taxon>Pleosporomycetidae</taxon>
        <taxon>Pleosporales</taxon>
        <taxon>Pleosporineae</taxon>
        <taxon>Pleosporaceae</taxon>
        <taxon>Decorospora</taxon>
    </lineage>
</organism>
<evidence type="ECO:0000256" key="1">
    <source>
        <dbReference type="SAM" id="MobiDB-lite"/>
    </source>
</evidence>
<gene>
    <name evidence="2" type="ORF">BDW02DRAFT_596930</name>
</gene>
<dbReference type="EMBL" id="ML975281">
    <property type="protein sequence ID" value="KAF1835827.1"/>
    <property type="molecule type" value="Genomic_DNA"/>
</dbReference>